<feature type="transmembrane region" description="Helical" evidence="6">
    <location>
        <begin position="131"/>
        <end position="155"/>
    </location>
</feature>
<feature type="transmembrane region" description="Helical" evidence="6">
    <location>
        <begin position="7"/>
        <end position="28"/>
    </location>
</feature>
<sequence>MVQALTPVVAVLIGTGFMLAGYGLQSTLLPLRGEVEGFSALSLGMLGSAYYIGFVAGCLFGPFVILRSGHIRAFAAMVAIGSAAALAFPLLVAPTSWSLFRLLFGFCIACLYIIVESWLNEKATNKTRGQVMSAYVLVSFGTIMLGQLAVTLYPIQDFAQFALASILLSLAAVPIALTTSGQPAPIAVVRFRPFQLYRSTPAAFVGATGSGLILGAIWGFGPVFVTSRGFSPNEGAIFMSLCFVGGALGQYPLGRLSDFYDRRLVMVGAMVASTIFAVILGQTASPNWYVLGGLGFAFGAMAFPGYSLAAAHAFDLTQQEDMVETSATILLLYGVGSIIGPLIAAVVMQIAGTGGLFIYCAAIQLLLAAFIALRISLRAALKTEEKSDFDIYSTATVGGAITPEAVDESHPQMETPEPAETVESEFDHLVETAGFPVPDAETDYDDILVPATDEDPIDAFGDEVNQSGRSAPDKGRH</sequence>
<dbReference type="SUPFAM" id="SSF103473">
    <property type="entry name" value="MFS general substrate transporter"/>
    <property type="match status" value="1"/>
</dbReference>
<dbReference type="PANTHER" id="PTHR23521">
    <property type="entry name" value="TRANSPORTER MFS SUPERFAMILY"/>
    <property type="match status" value="1"/>
</dbReference>
<accession>A0AAE3VLR5</accession>
<proteinExistence type="predicted"/>
<evidence type="ECO:0000256" key="1">
    <source>
        <dbReference type="ARBA" id="ARBA00004370"/>
    </source>
</evidence>
<dbReference type="InterPro" id="IPR036259">
    <property type="entry name" value="MFS_trans_sf"/>
</dbReference>
<dbReference type="Pfam" id="PF07690">
    <property type="entry name" value="MFS_1"/>
    <property type="match status" value="1"/>
</dbReference>
<dbReference type="EMBL" id="JAUSUL010000001">
    <property type="protein sequence ID" value="MDQ0314363.1"/>
    <property type="molecule type" value="Genomic_DNA"/>
</dbReference>
<dbReference type="RefSeq" id="WP_306884136.1">
    <property type="nucleotide sequence ID" value="NZ_JAUSUL010000001.1"/>
</dbReference>
<dbReference type="AlphaFoldDB" id="A0AAE3VLR5"/>
<name>A0AAE3VLR5_9HYPH</name>
<keyword evidence="3 6" id="KW-1133">Transmembrane helix</keyword>
<feature type="region of interest" description="Disordered" evidence="5">
    <location>
        <begin position="452"/>
        <end position="477"/>
    </location>
</feature>
<evidence type="ECO:0000256" key="2">
    <source>
        <dbReference type="ARBA" id="ARBA00022692"/>
    </source>
</evidence>
<feature type="transmembrane region" description="Helical" evidence="6">
    <location>
        <begin position="48"/>
        <end position="66"/>
    </location>
</feature>
<evidence type="ECO:0000256" key="6">
    <source>
        <dbReference type="SAM" id="Phobius"/>
    </source>
</evidence>
<feature type="transmembrane region" description="Helical" evidence="6">
    <location>
        <begin position="356"/>
        <end position="377"/>
    </location>
</feature>
<feature type="compositionally biased region" description="Acidic residues" evidence="5">
    <location>
        <begin position="452"/>
        <end position="461"/>
    </location>
</feature>
<dbReference type="GO" id="GO:0022857">
    <property type="term" value="F:transmembrane transporter activity"/>
    <property type="evidence" value="ECO:0007669"/>
    <property type="project" value="InterPro"/>
</dbReference>
<feature type="transmembrane region" description="Helical" evidence="6">
    <location>
        <begin position="99"/>
        <end position="119"/>
    </location>
</feature>
<feature type="transmembrane region" description="Helical" evidence="6">
    <location>
        <begin position="288"/>
        <end position="309"/>
    </location>
</feature>
<reference evidence="7" key="1">
    <citation type="submission" date="2023-07" db="EMBL/GenBank/DDBJ databases">
        <title>Genomic Encyclopedia of Type Strains, Phase IV (KMG-IV): sequencing the most valuable type-strain genomes for metagenomic binning, comparative biology and taxonomic classification.</title>
        <authorList>
            <person name="Goeker M."/>
        </authorList>
    </citation>
    <scope>NUCLEOTIDE SEQUENCE</scope>
    <source>
        <strain evidence="7">DSM 21202</strain>
    </source>
</reference>
<keyword evidence="4 6" id="KW-0472">Membrane</keyword>
<dbReference type="CDD" id="cd17477">
    <property type="entry name" value="MFS_YcaD_like"/>
    <property type="match status" value="1"/>
</dbReference>
<feature type="transmembrane region" description="Helical" evidence="6">
    <location>
        <begin position="73"/>
        <end position="93"/>
    </location>
</feature>
<feature type="transmembrane region" description="Helical" evidence="6">
    <location>
        <begin position="330"/>
        <end position="350"/>
    </location>
</feature>
<feature type="transmembrane region" description="Helical" evidence="6">
    <location>
        <begin position="161"/>
        <end position="181"/>
    </location>
</feature>
<feature type="transmembrane region" description="Helical" evidence="6">
    <location>
        <begin position="236"/>
        <end position="253"/>
    </location>
</feature>
<keyword evidence="2 6" id="KW-0812">Transmembrane</keyword>
<gene>
    <name evidence="7" type="ORF">J2S73_000800</name>
</gene>
<evidence type="ECO:0000256" key="4">
    <source>
        <dbReference type="ARBA" id="ARBA00023136"/>
    </source>
</evidence>
<comment type="caution">
    <text evidence="7">The sequence shown here is derived from an EMBL/GenBank/DDBJ whole genome shotgun (WGS) entry which is preliminary data.</text>
</comment>
<feature type="transmembrane region" description="Helical" evidence="6">
    <location>
        <begin position="202"/>
        <end position="224"/>
    </location>
</feature>
<evidence type="ECO:0000256" key="5">
    <source>
        <dbReference type="SAM" id="MobiDB-lite"/>
    </source>
</evidence>
<dbReference type="Proteomes" id="UP001229244">
    <property type="component" value="Unassembled WGS sequence"/>
</dbReference>
<dbReference type="Pfam" id="PF00083">
    <property type="entry name" value="Sugar_tr"/>
    <property type="match status" value="1"/>
</dbReference>
<protein>
    <submittedName>
        <fullName evidence="7">MFS family permease</fullName>
    </submittedName>
</protein>
<evidence type="ECO:0000256" key="3">
    <source>
        <dbReference type="ARBA" id="ARBA00022989"/>
    </source>
</evidence>
<evidence type="ECO:0000313" key="7">
    <source>
        <dbReference type="EMBL" id="MDQ0314363.1"/>
    </source>
</evidence>
<dbReference type="InterPro" id="IPR005828">
    <property type="entry name" value="MFS_sugar_transport-like"/>
</dbReference>
<dbReference type="GO" id="GO:0005886">
    <property type="term" value="C:plasma membrane"/>
    <property type="evidence" value="ECO:0007669"/>
    <property type="project" value="TreeGrafter"/>
</dbReference>
<feature type="transmembrane region" description="Helical" evidence="6">
    <location>
        <begin position="265"/>
        <end position="282"/>
    </location>
</feature>
<dbReference type="InterPro" id="IPR011701">
    <property type="entry name" value="MFS"/>
</dbReference>
<dbReference type="PANTHER" id="PTHR23521:SF3">
    <property type="entry name" value="MFS TRANSPORTER"/>
    <property type="match status" value="1"/>
</dbReference>
<evidence type="ECO:0000313" key="8">
    <source>
        <dbReference type="Proteomes" id="UP001229244"/>
    </source>
</evidence>
<organism evidence="7 8">
    <name type="scientific">Amorphus orientalis</name>
    <dbReference type="NCBI Taxonomy" id="649198"/>
    <lineage>
        <taxon>Bacteria</taxon>
        <taxon>Pseudomonadati</taxon>
        <taxon>Pseudomonadota</taxon>
        <taxon>Alphaproteobacteria</taxon>
        <taxon>Hyphomicrobiales</taxon>
        <taxon>Amorphaceae</taxon>
        <taxon>Amorphus</taxon>
    </lineage>
</organism>
<dbReference type="InterPro" id="IPR047200">
    <property type="entry name" value="MFS_YcaD-like"/>
</dbReference>
<keyword evidence="8" id="KW-1185">Reference proteome</keyword>
<comment type="subcellular location">
    <subcellularLocation>
        <location evidence="1">Membrane</location>
    </subcellularLocation>
</comment>
<dbReference type="Gene3D" id="1.20.1250.20">
    <property type="entry name" value="MFS general substrate transporter like domains"/>
    <property type="match status" value="2"/>
</dbReference>